<evidence type="ECO:0000259" key="7">
    <source>
        <dbReference type="SMART" id="SM01030"/>
    </source>
</evidence>
<dbReference type="Gene3D" id="2.20.20.110">
    <property type="entry name" value="Rad4, beta-hairpin domain BHD1"/>
    <property type="match status" value="1"/>
</dbReference>
<evidence type="ECO:0000256" key="1">
    <source>
        <dbReference type="ARBA" id="ARBA00004123"/>
    </source>
</evidence>
<organism evidence="10 11">
    <name type="scientific">Lachancea fermentati</name>
    <name type="common">Zygosaccharomyces fermentati</name>
    <dbReference type="NCBI Taxonomy" id="4955"/>
    <lineage>
        <taxon>Eukaryota</taxon>
        <taxon>Fungi</taxon>
        <taxon>Dikarya</taxon>
        <taxon>Ascomycota</taxon>
        <taxon>Saccharomycotina</taxon>
        <taxon>Saccharomycetes</taxon>
        <taxon>Saccharomycetales</taxon>
        <taxon>Saccharomycetaceae</taxon>
        <taxon>Lachancea</taxon>
    </lineage>
</organism>
<dbReference type="Gene3D" id="3.90.260.10">
    <property type="entry name" value="Transglutaminase-like"/>
    <property type="match status" value="1"/>
</dbReference>
<dbReference type="STRING" id="4955.A0A1G4MKD1"/>
<keyword evidence="11" id="KW-1185">Reference proteome</keyword>
<dbReference type="GO" id="GO:0071942">
    <property type="term" value="C:XPC complex"/>
    <property type="evidence" value="ECO:0007669"/>
    <property type="project" value="TreeGrafter"/>
</dbReference>
<dbReference type="Gene3D" id="3.30.60.290">
    <property type="entry name" value="Rad4, beta-hairpin domain BHD2"/>
    <property type="match status" value="1"/>
</dbReference>
<keyword evidence="3" id="KW-0227">DNA damage</keyword>
<dbReference type="GO" id="GO:0006289">
    <property type="term" value="P:nucleotide-excision repair"/>
    <property type="evidence" value="ECO:0007669"/>
    <property type="project" value="InterPro"/>
</dbReference>
<accession>A0A1G4MKD1</accession>
<evidence type="ECO:0000256" key="6">
    <source>
        <dbReference type="SAM" id="MobiDB-lite"/>
    </source>
</evidence>
<dbReference type="AlphaFoldDB" id="A0A1G4MKD1"/>
<feature type="compositionally biased region" description="Polar residues" evidence="6">
    <location>
        <begin position="81"/>
        <end position="92"/>
    </location>
</feature>
<evidence type="ECO:0000313" key="10">
    <source>
        <dbReference type="EMBL" id="SCW04291.1"/>
    </source>
</evidence>
<dbReference type="GO" id="GO:0003684">
    <property type="term" value="F:damaged DNA binding"/>
    <property type="evidence" value="ECO:0007669"/>
    <property type="project" value="InterPro"/>
</dbReference>
<proteinExistence type="inferred from homology"/>
<evidence type="ECO:0000256" key="5">
    <source>
        <dbReference type="ARBA" id="ARBA00023242"/>
    </source>
</evidence>
<dbReference type="OrthoDB" id="300780at2759"/>
<evidence type="ECO:0000256" key="4">
    <source>
        <dbReference type="ARBA" id="ARBA00023204"/>
    </source>
</evidence>
<dbReference type="EMBL" id="LT598491">
    <property type="protein sequence ID" value="SCW04291.1"/>
    <property type="molecule type" value="Genomic_DNA"/>
</dbReference>
<dbReference type="InterPro" id="IPR004583">
    <property type="entry name" value="DNA_repair_Rad4"/>
</dbReference>
<dbReference type="GO" id="GO:0005737">
    <property type="term" value="C:cytoplasm"/>
    <property type="evidence" value="ECO:0007669"/>
    <property type="project" value="TreeGrafter"/>
</dbReference>
<dbReference type="Gene3D" id="3.30.70.2460">
    <property type="entry name" value="Rad4, beta-hairpin domain BHD3"/>
    <property type="match status" value="1"/>
</dbReference>
<feature type="compositionally biased region" description="Acidic residues" evidence="6">
    <location>
        <begin position="65"/>
        <end position="75"/>
    </location>
</feature>
<dbReference type="GO" id="GO:0000111">
    <property type="term" value="C:nucleotide-excision repair factor 2 complex"/>
    <property type="evidence" value="ECO:0007669"/>
    <property type="project" value="TreeGrafter"/>
</dbReference>
<feature type="domain" description="Rad4 beta-hairpin" evidence="8">
    <location>
        <begin position="482"/>
        <end position="532"/>
    </location>
</feature>
<dbReference type="OMA" id="IPEWLMS"/>
<dbReference type="SUPFAM" id="SSF54001">
    <property type="entry name" value="Cysteine proteinases"/>
    <property type="match status" value="1"/>
</dbReference>
<name>A0A1G4MKD1_LACFM</name>
<keyword evidence="5" id="KW-0539">Nucleus</keyword>
<dbReference type="Pfam" id="PF10405">
    <property type="entry name" value="BHD_3"/>
    <property type="match status" value="1"/>
</dbReference>
<feature type="region of interest" description="Disordered" evidence="6">
    <location>
        <begin position="697"/>
        <end position="807"/>
    </location>
</feature>
<dbReference type="InterPro" id="IPR018325">
    <property type="entry name" value="Rad4/PNGase_transGLS-fold"/>
</dbReference>
<dbReference type="Pfam" id="PF03835">
    <property type="entry name" value="Rad4"/>
    <property type="match status" value="1"/>
</dbReference>
<comment type="similarity">
    <text evidence="2">Belongs to the XPC family.</text>
</comment>
<dbReference type="InterPro" id="IPR018327">
    <property type="entry name" value="BHD_2"/>
</dbReference>
<dbReference type="InterPro" id="IPR038765">
    <property type="entry name" value="Papain-like_cys_pep_sf"/>
</dbReference>
<feature type="region of interest" description="Disordered" evidence="6">
    <location>
        <begin position="16"/>
        <end position="105"/>
    </location>
</feature>
<evidence type="ECO:0000256" key="2">
    <source>
        <dbReference type="ARBA" id="ARBA00009525"/>
    </source>
</evidence>
<comment type="subcellular location">
    <subcellularLocation>
        <location evidence="1">Nucleus</location>
    </subcellularLocation>
</comment>
<dbReference type="Pfam" id="PF10403">
    <property type="entry name" value="BHD_1"/>
    <property type="match status" value="1"/>
</dbReference>
<keyword evidence="4" id="KW-0234">DNA repair</keyword>
<dbReference type="InterPro" id="IPR018328">
    <property type="entry name" value="Rad4_beta-hairpin_dom3"/>
</dbReference>
<feature type="domain" description="Rad4 beta-hairpin" evidence="7">
    <location>
        <begin position="423"/>
        <end position="480"/>
    </location>
</feature>
<reference evidence="10 11" key="1">
    <citation type="submission" date="2016-03" db="EMBL/GenBank/DDBJ databases">
        <authorList>
            <person name="Devillers H."/>
        </authorList>
    </citation>
    <scope>NUCLEOTIDE SEQUENCE [LARGE SCALE GENOMIC DNA]</scope>
    <source>
        <strain evidence="10">CBS 6772</strain>
    </source>
</reference>
<dbReference type="InterPro" id="IPR042488">
    <property type="entry name" value="Rad4_BHD3_sf"/>
</dbReference>
<dbReference type="GO" id="GO:0006298">
    <property type="term" value="P:mismatch repair"/>
    <property type="evidence" value="ECO:0007669"/>
    <property type="project" value="TreeGrafter"/>
</dbReference>
<protein>
    <submittedName>
        <fullName evidence="10">LAFE_0H10286g1_1</fullName>
    </submittedName>
</protein>
<dbReference type="Proteomes" id="UP000190831">
    <property type="component" value="Chromosome H"/>
</dbReference>
<evidence type="ECO:0000313" key="11">
    <source>
        <dbReference type="Proteomes" id="UP000190831"/>
    </source>
</evidence>
<evidence type="ECO:0000256" key="3">
    <source>
        <dbReference type="ARBA" id="ARBA00022763"/>
    </source>
</evidence>
<evidence type="ECO:0000259" key="8">
    <source>
        <dbReference type="SMART" id="SM01031"/>
    </source>
</evidence>
<dbReference type="SMART" id="SM01031">
    <property type="entry name" value="BHD_2"/>
    <property type="match status" value="1"/>
</dbReference>
<dbReference type="InterPro" id="IPR036985">
    <property type="entry name" value="Transglutaminase-like_sf"/>
</dbReference>
<sequence length="807" mass="93513">MQKLPEEYFHLVREALRDDRKVSARKRRKRDSSPREDEHSTPQVVINLDSDDNGQVSDSSHSEDTYDSEEFEDVPEPTPTGPTSDISFTLDASKNEPKQRAKNVVSPEEKKFRRYYHMLHLLCLLVHGYIRNEWLNDQKLHKKLSKLVPDDVFDLLHPPKDTEMPLRSTRKLLDGLKKCMDIWGKHFKHVTSEGINGLYMMKWDDLNGPWEQPVREMTPKLFSRMVISGHGNRNIGAQGFVAMLRACGVNARLVFNAQPPDFTDAKLFSKLKHENEIEQPLSETKLGGRRKKRGKAKKTDNEDEKYPIFWCEVWDKVSKRWITVDPMCQKIIEQIRNRSKLEPQGKFRQHDILRYIIGYDRKKGCRDVTRRYVLQYNSKARRRRVTKDQEGLHWYEKVLHKLHKRKRTRIDDFEDEYFVTRDETEGIPDNLQDLKNHPFYVLENDLKWNEVLRPGCKECGYLRLKNAKSTMKVYKRKDIWILKSAQRWYNEGRILKTGAVHAKVINSKDFKTGEKIEERLYPLEETELFVPEPLGPHNEVPKNHYGNIDIYTPSMIPQGACLIESPVAVKAAAFVGVEFAKAVTGFKFEKHRVAKPQITGVVVSLDYREAVEAMIDGIEGSMEEEKRRDHELEGLQYWNLLLAKLRIKQKLNARHGVVRENQGMSWDEEIHSGDEDLQNEGFSPNPGGFLPEAGGFLPGSENVTPVDNESSEDAGGFIVENSNDNQLNQNYLEKQSSSEGRMRQEHGITSEEEKGAGSTFQGIEEPEDDNKNLELDYEKFMNDFDESESPANSNQSVSDSEYMYESE</sequence>
<feature type="domain" description="Rad4 beta-hairpin" evidence="9">
    <location>
        <begin position="540"/>
        <end position="615"/>
    </location>
</feature>
<dbReference type="PANTHER" id="PTHR12135:SF0">
    <property type="entry name" value="DNA REPAIR PROTEIN COMPLEMENTING XP-C CELLS"/>
    <property type="match status" value="1"/>
</dbReference>
<feature type="compositionally biased region" description="Basic and acidic residues" evidence="6">
    <location>
        <begin position="31"/>
        <end position="40"/>
    </location>
</feature>
<feature type="compositionally biased region" description="Basic and acidic residues" evidence="6">
    <location>
        <begin position="740"/>
        <end position="755"/>
    </location>
</feature>
<dbReference type="GO" id="GO:0003697">
    <property type="term" value="F:single-stranded DNA binding"/>
    <property type="evidence" value="ECO:0007669"/>
    <property type="project" value="TreeGrafter"/>
</dbReference>
<dbReference type="InterPro" id="IPR018326">
    <property type="entry name" value="Rad4_beta-hairpin_dom1"/>
</dbReference>
<dbReference type="SMART" id="SM01032">
    <property type="entry name" value="BHD_3"/>
    <property type="match status" value="1"/>
</dbReference>
<feature type="compositionally biased region" description="Polar residues" evidence="6">
    <location>
        <begin position="789"/>
        <end position="799"/>
    </location>
</feature>
<dbReference type="PANTHER" id="PTHR12135">
    <property type="entry name" value="DNA REPAIR PROTEIN XP-C / RAD4"/>
    <property type="match status" value="1"/>
</dbReference>
<evidence type="ECO:0000259" key="9">
    <source>
        <dbReference type="SMART" id="SM01032"/>
    </source>
</evidence>
<dbReference type="SMART" id="SM01030">
    <property type="entry name" value="BHD_1"/>
    <property type="match status" value="1"/>
</dbReference>
<feature type="compositionally biased region" description="Polar residues" evidence="6">
    <location>
        <begin position="720"/>
        <end position="739"/>
    </location>
</feature>
<gene>
    <name evidence="10" type="ORF">LAFE_0H10286G</name>
</gene>
<feature type="region of interest" description="Disordered" evidence="6">
    <location>
        <begin position="279"/>
        <end position="298"/>
    </location>
</feature>
<feature type="compositionally biased region" description="Basic residues" evidence="6">
    <location>
        <begin position="287"/>
        <end position="296"/>
    </location>
</feature>
<feature type="compositionally biased region" description="Basic and acidic residues" evidence="6">
    <location>
        <begin position="769"/>
        <end position="782"/>
    </location>
</feature>